<dbReference type="SUPFAM" id="SSF52833">
    <property type="entry name" value="Thioredoxin-like"/>
    <property type="match status" value="1"/>
</dbReference>
<dbReference type="AlphaFoldDB" id="A0A0U1BX06"/>
<dbReference type="Proteomes" id="UP000045782">
    <property type="component" value="Unassembled WGS sequence"/>
</dbReference>
<dbReference type="Gene3D" id="3.40.30.10">
    <property type="entry name" value="Glutaredoxin"/>
    <property type="match status" value="1"/>
</dbReference>
<dbReference type="RefSeq" id="WP_005064722.1">
    <property type="nucleotide sequence ID" value="NZ_CM125927.1"/>
</dbReference>
<reference evidence="3 5" key="2">
    <citation type="submission" date="2015-03" db="EMBL/GenBank/DDBJ databases">
        <authorList>
            <person name="Murphy D."/>
        </authorList>
    </citation>
    <scope>NUCLEOTIDE SEQUENCE [LARGE SCALE GENOMIC DNA]</scope>
    <source>
        <strain evidence="3 5">PAP088</strain>
    </source>
</reference>
<gene>
    <name evidence="3" type="primary">pknE_3</name>
    <name evidence="2" type="synonym">pknE_2</name>
    <name evidence="2" type="ORF">ERS075527_04387</name>
    <name evidence="3" type="ORF">ERS075579_01780</name>
</gene>
<sequence length="216" mass="23434">MHAAKRLTTILGLLTAVLIWGPNVGLARAAEAAPAGDVLSIGAPEAPGQIDLYLDPLCPYSGKMVQDQGEEIARLIESGRLHINLRFVDFLDKYSASGTYDTRAIYASFVVADQSRSSETTWRFIQQIYAKDAQPEEEGDTDLTNDQLAALAERVHAPQGAQDLIRLGLPVPFDARAIAANNLPLLRAFPKSGVPMVVIGNQPVDGESDWLSRIPR</sequence>
<dbReference type="InterPro" id="IPR012336">
    <property type="entry name" value="Thioredoxin-like_fold"/>
</dbReference>
<accession>A0A0U1BX06</accession>
<dbReference type="EMBL" id="CSUW01000011">
    <property type="protein sequence ID" value="CPT58539.1"/>
    <property type="molecule type" value="Genomic_DNA"/>
</dbReference>
<protein>
    <recommendedName>
        <fullName evidence="1">Thioredoxin-like fold domain-containing protein</fullName>
    </recommendedName>
</protein>
<dbReference type="Pfam" id="PF13462">
    <property type="entry name" value="Thioredoxin_4"/>
    <property type="match status" value="1"/>
</dbReference>
<evidence type="ECO:0000313" key="3">
    <source>
        <dbReference type="EMBL" id="CPV46636.1"/>
    </source>
</evidence>
<proteinExistence type="predicted"/>
<dbReference type="Proteomes" id="UP000038487">
    <property type="component" value="Unassembled WGS sequence"/>
</dbReference>
<feature type="domain" description="Thioredoxin-like fold" evidence="1">
    <location>
        <begin position="39"/>
        <end position="154"/>
    </location>
</feature>
<organism evidence="3 5">
    <name type="scientific">Mycobacteroides abscessus</name>
    <dbReference type="NCBI Taxonomy" id="36809"/>
    <lineage>
        <taxon>Bacteria</taxon>
        <taxon>Bacillati</taxon>
        <taxon>Actinomycetota</taxon>
        <taxon>Actinomycetes</taxon>
        <taxon>Mycobacteriales</taxon>
        <taxon>Mycobacteriaceae</taxon>
        <taxon>Mycobacteroides</taxon>
    </lineage>
</organism>
<evidence type="ECO:0000313" key="2">
    <source>
        <dbReference type="EMBL" id="CPT58539.1"/>
    </source>
</evidence>
<dbReference type="EMBL" id="CSWP01000003">
    <property type="protein sequence ID" value="CPV46636.1"/>
    <property type="molecule type" value="Genomic_DNA"/>
</dbReference>
<name>A0A0U1BX06_9MYCO</name>
<reference evidence="2 4" key="1">
    <citation type="submission" date="2015-03" db="EMBL/GenBank/DDBJ databases">
        <authorList>
            <consortium name="Pathogen Informatics"/>
            <person name="Murphy D."/>
        </authorList>
    </citation>
    <scope>NUCLEOTIDE SEQUENCE [LARGE SCALE GENOMIC DNA]</scope>
    <source>
        <strain evidence="2 4">PAP036</strain>
    </source>
</reference>
<dbReference type="InterPro" id="IPR036249">
    <property type="entry name" value="Thioredoxin-like_sf"/>
</dbReference>
<evidence type="ECO:0000259" key="1">
    <source>
        <dbReference type="Pfam" id="PF13462"/>
    </source>
</evidence>
<evidence type="ECO:0000313" key="5">
    <source>
        <dbReference type="Proteomes" id="UP000045782"/>
    </source>
</evidence>
<evidence type="ECO:0000313" key="4">
    <source>
        <dbReference type="Proteomes" id="UP000038487"/>
    </source>
</evidence>